<dbReference type="InterPro" id="IPR007314">
    <property type="entry name" value="Cofac_haem-bd_dom"/>
</dbReference>
<protein>
    <recommendedName>
        <fullName evidence="1">Haem-binding uptake Tiki superfamily ChaN domain-containing protein</fullName>
    </recommendedName>
</protein>
<dbReference type="SUPFAM" id="SSF159501">
    <property type="entry name" value="EreA/ChaN-like"/>
    <property type="match status" value="1"/>
</dbReference>
<dbReference type="AlphaFoldDB" id="A0A6L5Z860"/>
<feature type="domain" description="Haem-binding uptake Tiki superfamily ChaN" evidence="1">
    <location>
        <begin position="7"/>
        <end position="204"/>
    </location>
</feature>
<evidence type="ECO:0000313" key="3">
    <source>
        <dbReference type="Proteomes" id="UP000474957"/>
    </source>
</evidence>
<dbReference type="Proteomes" id="UP000474957">
    <property type="component" value="Unassembled WGS sequence"/>
</dbReference>
<dbReference type="RefSeq" id="WP_154449790.1">
    <property type="nucleotide sequence ID" value="NZ_WIND01000073.1"/>
</dbReference>
<dbReference type="EMBL" id="WIND01000073">
    <property type="protein sequence ID" value="MSU92284.1"/>
    <property type="molecule type" value="Genomic_DNA"/>
</dbReference>
<comment type="caution">
    <text evidence="2">The sequence shown here is derived from an EMBL/GenBank/DDBJ whole genome shotgun (WGS) entry which is preliminary data.</text>
</comment>
<keyword evidence="3" id="KW-1185">Reference proteome</keyword>
<evidence type="ECO:0000313" key="2">
    <source>
        <dbReference type="EMBL" id="MSU92284.1"/>
    </source>
</evidence>
<name>A0A6L5Z860_9RHOB</name>
<dbReference type="Pfam" id="PF04187">
    <property type="entry name" value="Cofac_haem_bdg"/>
    <property type="match status" value="1"/>
</dbReference>
<proteinExistence type="predicted"/>
<organism evidence="2 3">
    <name type="scientific">Halovulum marinum</name>
    <dbReference type="NCBI Taxonomy" id="2662447"/>
    <lineage>
        <taxon>Bacteria</taxon>
        <taxon>Pseudomonadati</taxon>
        <taxon>Pseudomonadota</taxon>
        <taxon>Alphaproteobacteria</taxon>
        <taxon>Rhodobacterales</taxon>
        <taxon>Paracoccaceae</taxon>
        <taxon>Halovulum</taxon>
    </lineage>
</organism>
<evidence type="ECO:0000259" key="1">
    <source>
        <dbReference type="Pfam" id="PF04187"/>
    </source>
</evidence>
<dbReference type="Gene3D" id="1.10.8.760">
    <property type="entry name" value="Haem-binding uptake, Tiki superfamily, ChaN, domain 2"/>
    <property type="match status" value="1"/>
</dbReference>
<gene>
    <name evidence="2" type="ORF">GE300_22400</name>
</gene>
<dbReference type="Gene3D" id="3.40.50.11550">
    <property type="match status" value="1"/>
</dbReference>
<reference evidence="2 3" key="1">
    <citation type="submission" date="2019-10" db="EMBL/GenBank/DDBJ databases">
        <title>Cognatihalovulum marinum gen. nov. sp. nov., a new member of the family Rhodobacteraceae isolated from deep seawater of the Northwest Indian Ocean.</title>
        <authorList>
            <person name="Ruan C."/>
            <person name="Wang J."/>
            <person name="Zheng X."/>
            <person name="Song L."/>
            <person name="Zhu Y."/>
            <person name="Huang Y."/>
            <person name="Lu Z."/>
            <person name="Du W."/>
            <person name="Huang L."/>
            <person name="Dai X."/>
        </authorList>
    </citation>
    <scope>NUCLEOTIDE SEQUENCE [LARGE SCALE GENOMIC DNA]</scope>
    <source>
        <strain evidence="2 3">2CG4</strain>
    </source>
</reference>
<sequence length="248" mass="25610">MSVAAAIDRARAADVVFVGEVHDNPAHHEAQAAFARALSPRAIVFEMIPPEGEAQVAAHRDDPARLAEALDWADSGWPDFAWYHAIIAAAPDAAILGAHVPRARARAAMTGGAAAAFGDGAAAFGLDRPLPAEGQQAREARQAAAHCDLLPAALLPGMVEVQRLRDARLAQAALRGSRAPGAGPVLVITGNGHAETGWGAPAALAAAAPELALFSYAQFEAAPDAPVPFDGWRVTAPAAREEPCDALR</sequence>
<accession>A0A6L5Z860</accession>